<keyword evidence="6" id="KW-1185">Reference proteome</keyword>
<reference evidence="2 4" key="1">
    <citation type="submission" date="2010-03" db="EMBL/GenBank/DDBJ databases">
        <title>The genome sequence of Clostridiales sp. SSC/2.</title>
        <authorList>
            <consortium name="metaHIT consortium -- http://www.metahit.eu/"/>
            <person name="Pajon A."/>
            <person name="Turner K."/>
            <person name="Parkhill J."/>
            <person name="Duncan S."/>
            <person name="Flint H."/>
        </authorList>
    </citation>
    <scope>NUCLEOTIDE SEQUENCE [LARGE SCALE GENOMIC DNA]</scope>
    <source>
        <strain evidence="2 4">SSC/2</strain>
    </source>
</reference>
<dbReference type="SUPFAM" id="SSF69279">
    <property type="entry name" value="Phage tail proteins"/>
    <property type="match status" value="1"/>
</dbReference>
<evidence type="ECO:0000313" key="4">
    <source>
        <dbReference type="Proteomes" id="UP000008960"/>
    </source>
</evidence>
<dbReference type="PATRIC" id="fig|245018.3.peg.2923"/>
<dbReference type="EMBL" id="FP929061">
    <property type="protein sequence ID" value="CBL39460.1"/>
    <property type="molecule type" value="Genomic_DNA"/>
</dbReference>
<protein>
    <submittedName>
        <fullName evidence="1">Phage portal protein</fullName>
    </submittedName>
    <submittedName>
        <fullName evidence="3">Phage tail tube protein</fullName>
    </submittedName>
</protein>
<evidence type="ECO:0000313" key="3">
    <source>
        <dbReference type="EMBL" id="NSJ78935.1"/>
    </source>
</evidence>
<dbReference type="EMBL" id="CP012098">
    <property type="protein sequence ID" value="AQP39890.1"/>
    <property type="molecule type" value="Genomic_DNA"/>
</dbReference>
<gene>
    <name evidence="2" type="ORF">CL2_26330</name>
    <name evidence="1" type="ORF">DO83_10050</name>
    <name evidence="3" type="ORF">G5A72_04885</name>
</gene>
<proteinExistence type="predicted"/>
<reference evidence="3 6" key="4">
    <citation type="journal article" date="2020" name="Cell Host Microbe">
        <title>Functional and Genomic Variation between Human-Derived Isolates of Lachnospiraceae Reveals Inter- and Intra-Species Diversity.</title>
        <authorList>
            <person name="Sorbara M.T."/>
            <person name="Littmann E.R."/>
            <person name="Fontana E."/>
            <person name="Moody T.U."/>
            <person name="Kohout C.E."/>
            <person name="Gjonbalaj M."/>
            <person name="Eaton V."/>
            <person name="Seok R."/>
            <person name="Leiner I.M."/>
            <person name="Pamer E.G."/>
        </authorList>
    </citation>
    <scope>NUCLEOTIDE SEQUENCE [LARGE SCALE GENOMIC DNA]</scope>
    <source>
        <strain evidence="3 6">MSK.14.57</strain>
    </source>
</reference>
<evidence type="ECO:0000313" key="1">
    <source>
        <dbReference type="EMBL" id="AQP39890.1"/>
    </source>
</evidence>
<evidence type="ECO:0000313" key="6">
    <source>
        <dbReference type="Proteomes" id="UP001644750"/>
    </source>
</evidence>
<dbReference type="KEGG" id="bprl:CL2_26330"/>
<reference evidence="3" key="5">
    <citation type="submission" date="2020-02" db="EMBL/GenBank/DDBJ databases">
        <authorList>
            <person name="Littmann E."/>
            <person name="Sorbara M."/>
        </authorList>
    </citation>
    <scope>NUCLEOTIDE SEQUENCE</scope>
    <source>
        <strain evidence="3">MSK.14.57</strain>
    </source>
</reference>
<dbReference type="InterPro" id="IPR018989">
    <property type="entry name" value="DUF2001"/>
</dbReference>
<reference evidence="2 4" key="2">
    <citation type="submission" date="2010-03" db="EMBL/GenBank/DDBJ databases">
        <authorList>
            <person name="Pajon A."/>
        </authorList>
    </citation>
    <scope>NUCLEOTIDE SEQUENCE [LARGE SCALE GENOMIC DNA]</scope>
    <source>
        <strain evidence="2 4">SSC/2</strain>
    </source>
</reference>
<dbReference type="RefSeq" id="WP_009204064.1">
    <property type="nucleotide sequence ID" value="NC_021016.1"/>
</dbReference>
<dbReference type="Proteomes" id="UP000008960">
    <property type="component" value="Chromosome"/>
</dbReference>
<sequence length="144" mass="15999">MKTFEDNDVINGSWGEVWVDNDYMAQATALEATIKFTKTDVPQTGRLNSGKKVTGIEGSGTLKLNHASSYFKKRILTDIKNGKNTPCTIISNLDDPTVNGNERVKLTNCTFDEVKLVDWEANKLGEESIPFTFTTAEMLDTIDD</sequence>
<organism evidence="2 4">
    <name type="scientific">Anaerostipes hadrus</name>
    <dbReference type="NCBI Taxonomy" id="649756"/>
    <lineage>
        <taxon>Bacteria</taxon>
        <taxon>Bacillati</taxon>
        <taxon>Bacillota</taxon>
        <taxon>Clostridia</taxon>
        <taxon>Lachnospirales</taxon>
        <taxon>Lachnospiraceae</taxon>
        <taxon>Anaerostipes</taxon>
    </lineage>
</organism>
<dbReference type="Proteomes" id="UP001644750">
    <property type="component" value="Unassembled WGS sequence"/>
</dbReference>
<name>D4MVP4_ANAHA</name>
<evidence type="ECO:0000313" key="5">
    <source>
        <dbReference type="Proteomes" id="UP000188159"/>
    </source>
</evidence>
<dbReference type="Gene3D" id="2.30.110.40">
    <property type="entry name" value="Phage tail tube protein"/>
    <property type="match status" value="1"/>
</dbReference>
<evidence type="ECO:0000313" key="2">
    <source>
        <dbReference type="EMBL" id="CBL39460.1"/>
    </source>
</evidence>
<dbReference type="EMBL" id="JAAITB010000008">
    <property type="protein sequence ID" value="NSJ78935.1"/>
    <property type="molecule type" value="Genomic_DNA"/>
</dbReference>
<dbReference type="InterPro" id="IPR038628">
    <property type="entry name" value="XkdM-like_sf"/>
</dbReference>
<reference evidence="1 5" key="3">
    <citation type="journal article" date="2016" name="Sci. Rep.">
        <title>Accelerated dysbiosis of gut microbiota during aggravation of DSS-induced colitis by a butyrate-producing bacterium.</title>
        <authorList>
            <person name="Zhang Q."/>
            <person name="Wu Y."/>
            <person name="Wang J."/>
            <person name="Wu G."/>
            <person name="Long W."/>
            <person name="Xue Z."/>
            <person name="Wang L."/>
            <person name="Zhang X."/>
            <person name="Pang X."/>
            <person name="Zhao Y."/>
            <person name="Zhao L."/>
            <person name="Zhang C."/>
        </authorList>
    </citation>
    <scope>NUCLEOTIDE SEQUENCE [LARGE SCALE GENOMIC DNA]</scope>
    <source>
        <strain evidence="1 5">BPB5</strain>
    </source>
</reference>
<dbReference type="Proteomes" id="UP000188159">
    <property type="component" value="Chromosome"/>
</dbReference>
<dbReference type="AlphaFoldDB" id="D4MVP4"/>
<dbReference type="Pfam" id="PF09393">
    <property type="entry name" value="DUF2001"/>
    <property type="match status" value="1"/>
</dbReference>
<accession>D4MVP4</accession>